<evidence type="ECO:0000313" key="2">
    <source>
        <dbReference type="Proteomes" id="UP000198863"/>
    </source>
</evidence>
<gene>
    <name evidence="1" type="ORF">SAMN05660324_2146</name>
</gene>
<protein>
    <submittedName>
        <fullName evidence="1">Uncharacterized protein</fullName>
    </submittedName>
</protein>
<evidence type="ECO:0000313" key="1">
    <source>
        <dbReference type="EMBL" id="SDG25925.1"/>
    </source>
</evidence>
<accession>A0A1G7SS79</accession>
<name>A0A1G7SS79_9ACTN</name>
<sequence>MDAVFEIDEMALLTREVLRERSAALVAETCAWAVGTGDRPHHTRRRGRLVATGTTVGVRAENGQPLGDEETGRLDLGDARPGSFRDVLNMVDAEGGLCADRFDVEVLEPFVLETCVLAGQRLRAARPQAWAELADDVGEDPGDVAAVVRAGEWEAPLRIVAEHLVLAAIGDTPLALVEAEGVPLSLVRAAEGITRQAAPAPPVPPAELSGVLFLARAAVVGEETPIPASAADRVLAALLAEGLERDEVLAVLADLPLEPAAERDLRRLAEQLPD</sequence>
<keyword evidence="2" id="KW-1185">Reference proteome</keyword>
<reference evidence="2" key="1">
    <citation type="submission" date="2016-10" db="EMBL/GenBank/DDBJ databases">
        <authorList>
            <person name="Varghese N."/>
            <person name="Submissions S."/>
        </authorList>
    </citation>
    <scope>NUCLEOTIDE SEQUENCE [LARGE SCALE GENOMIC DNA]</scope>
    <source>
        <strain evidence="2">DSM 44526</strain>
    </source>
</reference>
<dbReference type="EMBL" id="FNCF01000003">
    <property type="protein sequence ID" value="SDG25925.1"/>
    <property type="molecule type" value="Genomic_DNA"/>
</dbReference>
<dbReference type="RefSeq" id="WP_091062296.1">
    <property type="nucleotide sequence ID" value="NZ_FNCF01000003.1"/>
</dbReference>
<organism evidence="1 2">
    <name type="scientific">Klenkia brasiliensis</name>
    <dbReference type="NCBI Taxonomy" id="333142"/>
    <lineage>
        <taxon>Bacteria</taxon>
        <taxon>Bacillati</taxon>
        <taxon>Actinomycetota</taxon>
        <taxon>Actinomycetes</taxon>
        <taxon>Geodermatophilales</taxon>
        <taxon>Geodermatophilaceae</taxon>
        <taxon>Klenkia</taxon>
    </lineage>
</organism>
<dbReference type="Proteomes" id="UP000198863">
    <property type="component" value="Unassembled WGS sequence"/>
</dbReference>
<proteinExistence type="predicted"/>
<dbReference type="AlphaFoldDB" id="A0A1G7SS79"/>
<dbReference type="OrthoDB" id="5192814at2"/>